<dbReference type="AlphaFoldDB" id="A0A3S4TA09"/>
<sequence>MLFSIFLIVSFPLMTGGKEAKLVIFCLFQKREVSASLRFFSLYPPNLYVKERPKVR</sequence>
<name>A0A3S4TA09_9BACT</name>
<dbReference type="KEGG" id="poc:NCTC13071_00627"/>
<accession>A0A3S4TA09</accession>
<dbReference type="EMBL" id="LR134384">
    <property type="protein sequence ID" value="VEH14647.1"/>
    <property type="molecule type" value="Genomic_DNA"/>
</dbReference>
<dbReference type="Proteomes" id="UP000274578">
    <property type="component" value="Chromosome 1"/>
</dbReference>
<organism evidence="1 2">
    <name type="scientific">Segatella oris</name>
    <dbReference type="NCBI Taxonomy" id="28135"/>
    <lineage>
        <taxon>Bacteria</taxon>
        <taxon>Pseudomonadati</taxon>
        <taxon>Bacteroidota</taxon>
        <taxon>Bacteroidia</taxon>
        <taxon>Bacteroidales</taxon>
        <taxon>Prevotellaceae</taxon>
        <taxon>Segatella</taxon>
    </lineage>
</organism>
<proteinExistence type="predicted"/>
<gene>
    <name evidence="1" type="ORF">NCTC13071_00627</name>
</gene>
<evidence type="ECO:0000313" key="1">
    <source>
        <dbReference type="EMBL" id="VEH14647.1"/>
    </source>
</evidence>
<reference evidence="1 2" key="1">
    <citation type="submission" date="2018-12" db="EMBL/GenBank/DDBJ databases">
        <authorList>
            <consortium name="Pathogen Informatics"/>
        </authorList>
    </citation>
    <scope>NUCLEOTIDE SEQUENCE [LARGE SCALE GENOMIC DNA]</scope>
    <source>
        <strain evidence="1 2">NCTC13071</strain>
    </source>
</reference>
<protein>
    <submittedName>
        <fullName evidence="1">Uncharacterized protein</fullName>
    </submittedName>
</protein>
<evidence type="ECO:0000313" key="2">
    <source>
        <dbReference type="Proteomes" id="UP000274578"/>
    </source>
</evidence>